<feature type="domain" description="Amidase" evidence="1">
    <location>
        <begin position="6"/>
        <end position="94"/>
    </location>
</feature>
<dbReference type="KEGG" id="dqu:106751380"/>
<keyword evidence="2" id="KW-1185">Reference proteome</keyword>
<dbReference type="PANTHER" id="PTHR43372">
    <property type="entry name" value="FATTY-ACID AMIDE HYDROLASE"/>
    <property type="match status" value="1"/>
</dbReference>
<feature type="non-terminal residue" evidence="3">
    <location>
        <position position="183"/>
    </location>
</feature>
<dbReference type="OrthoDB" id="6428749at2759"/>
<dbReference type="InterPro" id="IPR023631">
    <property type="entry name" value="Amidase_dom"/>
</dbReference>
<dbReference type="InterPro" id="IPR036928">
    <property type="entry name" value="AS_sf"/>
</dbReference>
<dbReference type="Pfam" id="PF01425">
    <property type="entry name" value="Amidase"/>
    <property type="match status" value="1"/>
</dbReference>
<name>A0A6P3YCS5_DINQU</name>
<evidence type="ECO:0000259" key="1">
    <source>
        <dbReference type="Pfam" id="PF01425"/>
    </source>
</evidence>
<dbReference type="AlphaFoldDB" id="A0A6P3YCS5"/>
<dbReference type="PANTHER" id="PTHR43372:SF3">
    <property type="entry name" value="AT07710P-RELATED"/>
    <property type="match status" value="1"/>
</dbReference>
<evidence type="ECO:0000313" key="3">
    <source>
        <dbReference type="RefSeq" id="XP_014487744.1"/>
    </source>
</evidence>
<proteinExistence type="predicted"/>
<dbReference type="InterPro" id="IPR052739">
    <property type="entry name" value="FAAH2"/>
</dbReference>
<protein>
    <submittedName>
        <fullName evidence="3">Fatty-acid amide hydrolase 2-A-like</fullName>
    </submittedName>
</protein>
<organism evidence="2 3">
    <name type="scientific">Dinoponera quadriceps</name>
    <name type="common">South American ant</name>
    <dbReference type="NCBI Taxonomy" id="609295"/>
    <lineage>
        <taxon>Eukaryota</taxon>
        <taxon>Metazoa</taxon>
        <taxon>Ecdysozoa</taxon>
        <taxon>Arthropoda</taxon>
        <taxon>Hexapoda</taxon>
        <taxon>Insecta</taxon>
        <taxon>Pterygota</taxon>
        <taxon>Neoptera</taxon>
        <taxon>Endopterygota</taxon>
        <taxon>Hymenoptera</taxon>
        <taxon>Apocrita</taxon>
        <taxon>Aculeata</taxon>
        <taxon>Formicoidea</taxon>
        <taxon>Formicidae</taxon>
        <taxon>Ponerinae</taxon>
        <taxon>Ponerini</taxon>
        <taxon>Dinoponera</taxon>
    </lineage>
</organism>
<sequence>MNLFQAALLGAGGSLIGIGADLSGSIRVPGLFCGIFGFKPSPKVIPSTDHLPSNNNENLQNYLTFGPMTRYADDLILLMKVMSVKSNRDLCLDEPDDWKQMKVYYRDNLSNSLSILSQSPEFKHCILKATIHFVERGVHTEKIPIEWPASLFEMIVAHLMDIGKLDLLIDAKNPKLRKNPIVE</sequence>
<dbReference type="GO" id="GO:0012505">
    <property type="term" value="C:endomembrane system"/>
    <property type="evidence" value="ECO:0007669"/>
    <property type="project" value="TreeGrafter"/>
</dbReference>
<reference evidence="3" key="1">
    <citation type="submission" date="2025-08" db="UniProtKB">
        <authorList>
            <consortium name="RefSeq"/>
        </authorList>
    </citation>
    <scope>IDENTIFICATION</scope>
</reference>
<dbReference type="SUPFAM" id="SSF75304">
    <property type="entry name" value="Amidase signature (AS) enzymes"/>
    <property type="match status" value="1"/>
</dbReference>
<accession>A0A6P3YCS5</accession>
<evidence type="ECO:0000313" key="2">
    <source>
        <dbReference type="Proteomes" id="UP000515204"/>
    </source>
</evidence>
<dbReference type="GeneID" id="106751380"/>
<dbReference type="Gene3D" id="3.90.1300.10">
    <property type="entry name" value="Amidase signature (AS) domain"/>
    <property type="match status" value="1"/>
</dbReference>
<gene>
    <name evidence="3" type="primary">LOC106751380</name>
</gene>
<dbReference type="Proteomes" id="UP000515204">
    <property type="component" value="Unplaced"/>
</dbReference>
<dbReference type="RefSeq" id="XP_014487744.1">
    <property type="nucleotide sequence ID" value="XM_014632258.1"/>
</dbReference>